<name>A0A6P2D0L3_9BACT</name>
<dbReference type="Gene3D" id="3.30.700.10">
    <property type="entry name" value="Glycoprotein, Type 4 Pilin"/>
    <property type="match status" value="1"/>
</dbReference>
<dbReference type="RefSeq" id="WP_162673453.1">
    <property type="nucleotide sequence ID" value="NZ_LR593886.1"/>
</dbReference>
<keyword evidence="1" id="KW-0472">Membrane</keyword>
<dbReference type="AlphaFoldDB" id="A0A6P2D0L3"/>
<evidence type="ECO:0000256" key="1">
    <source>
        <dbReference type="SAM" id="Phobius"/>
    </source>
</evidence>
<dbReference type="Pfam" id="PF07596">
    <property type="entry name" value="SBP_bac_10"/>
    <property type="match status" value="1"/>
</dbReference>
<sequence length="292" mass="31078">MRPNPFRRGFTLIELLVVIAIIAVLIGLLLPAVQKVREAAARMSCSNNMKQLGLAAANYESSYGYLPPGNNSVSAIGTFGYLLPFVEQDNIYQLIEPAKLAIPGTGVWYSGNSWTAANYRVKMFQCPSDGSDNVTASTGVWAYVYVNGPTPSAGSWSPTAYPTLGKTNYAPNAGYLGAANTSLTGPFFTNSKTTITAISDGTSNTIGFGEYLGGHNPGTRDYVSTWMGTGGLPTAWGLTETSEWYQFGGRHTGGVLFAFCDGSVRSLRRGMDSSAFVFLSGMNDGVVVTNVD</sequence>
<evidence type="ECO:0000259" key="2">
    <source>
        <dbReference type="Pfam" id="PF07596"/>
    </source>
</evidence>
<dbReference type="Proteomes" id="UP000464178">
    <property type="component" value="Chromosome"/>
</dbReference>
<reference evidence="3 4" key="1">
    <citation type="submission" date="2019-05" db="EMBL/GenBank/DDBJ databases">
        <authorList>
            <consortium name="Science for Life Laboratories"/>
        </authorList>
    </citation>
    <scope>NUCLEOTIDE SEQUENCE [LARGE SCALE GENOMIC DNA]</scope>
    <source>
        <strain evidence="3">Soil9</strain>
    </source>
</reference>
<dbReference type="PANTHER" id="PTHR30093:SF2">
    <property type="entry name" value="TYPE II SECRETION SYSTEM PROTEIN H"/>
    <property type="match status" value="1"/>
</dbReference>
<evidence type="ECO:0000313" key="4">
    <source>
        <dbReference type="Proteomes" id="UP000464178"/>
    </source>
</evidence>
<protein>
    <recommendedName>
        <fullName evidence="2">DUF1559 domain-containing protein</fullName>
    </recommendedName>
</protein>
<dbReference type="InterPro" id="IPR011453">
    <property type="entry name" value="DUF1559"/>
</dbReference>
<dbReference type="InterPro" id="IPR027558">
    <property type="entry name" value="Pre_pil_HX9DG_C"/>
</dbReference>
<dbReference type="PANTHER" id="PTHR30093">
    <property type="entry name" value="GENERAL SECRETION PATHWAY PROTEIN G"/>
    <property type="match status" value="1"/>
</dbReference>
<dbReference type="NCBIfam" id="TIGR04294">
    <property type="entry name" value="pre_pil_HX9DG"/>
    <property type="match status" value="1"/>
</dbReference>
<dbReference type="SUPFAM" id="SSF54523">
    <property type="entry name" value="Pili subunits"/>
    <property type="match status" value="1"/>
</dbReference>
<organism evidence="3 4">
    <name type="scientific">Gemmata massiliana</name>
    <dbReference type="NCBI Taxonomy" id="1210884"/>
    <lineage>
        <taxon>Bacteria</taxon>
        <taxon>Pseudomonadati</taxon>
        <taxon>Planctomycetota</taxon>
        <taxon>Planctomycetia</taxon>
        <taxon>Gemmatales</taxon>
        <taxon>Gemmataceae</taxon>
        <taxon>Gemmata</taxon>
    </lineage>
</organism>
<dbReference type="NCBIfam" id="TIGR02532">
    <property type="entry name" value="IV_pilin_GFxxxE"/>
    <property type="match status" value="1"/>
</dbReference>
<feature type="transmembrane region" description="Helical" evidence="1">
    <location>
        <begin position="12"/>
        <end position="33"/>
    </location>
</feature>
<dbReference type="Pfam" id="PF07963">
    <property type="entry name" value="N_methyl"/>
    <property type="match status" value="1"/>
</dbReference>
<dbReference type="PROSITE" id="PS00409">
    <property type="entry name" value="PROKAR_NTER_METHYL"/>
    <property type="match status" value="1"/>
</dbReference>
<gene>
    <name evidence="3" type="ORF">SOIL9_29230</name>
</gene>
<keyword evidence="1" id="KW-1133">Transmembrane helix</keyword>
<proteinExistence type="predicted"/>
<dbReference type="InterPro" id="IPR045584">
    <property type="entry name" value="Pilin-like"/>
</dbReference>
<evidence type="ECO:0000313" key="3">
    <source>
        <dbReference type="EMBL" id="VTR94791.1"/>
    </source>
</evidence>
<keyword evidence="4" id="KW-1185">Reference proteome</keyword>
<accession>A0A6P2D0L3</accession>
<dbReference type="KEGG" id="gms:SOIL9_29230"/>
<keyword evidence="1" id="KW-0812">Transmembrane</keyword>
<dbReference type="EMBL" id="LR593886">
    <property type="protein sequence ID" value="VTR94791.1"/>
    <property type="molecule type" value="Genomic_DNA"/>
</dbReference>
<feature type="domain" description="DUF1559" evidence="2">
    <location>
        <begin position="34"/>
        <end position="269"/>
    </location>
</feature>
<dbReference type="InterPro" id="IPR012902">
    <property type="entry name" value="N_methyl_site"/>
</dbReference>